<name>A0A7D6BCV5_FERL1</name>
<sequence>MKREALSKVLNKLAFLQANKDKIVNNPDEVERVEGEIAALKYVAENKPKTEFVRGLMLGYQKALELIENKK</sequence>
<accession>A0A7D6BCV5</accession>
<dbReference type="EMBL" id="CP058998">
    <property type="protein sequence ID" value="QLJ53399.1"/>
    <property type="molecule type" value="Genomic_DNA"/>
</dbReference>
<gene>
    <name evidence="1" type="ORF">Sv326_1224</name>
</gene>
<dbReference type="AlphaFoldDB" id="A0A7D6BCV5"/>
<evidence type="ECO:0000313" key="2">
    <source>
        <dbReference type="Proteomes" id="UP000510821"/>
    </source>
</evidence>
<dbReference type="Proteomes" id="UP000510821">
    <property type="component" value="Chromosome"/>
</dbReference>
<reference evidence="2" key="1">
    <citation type="submission" date="2020-07" db="EMBL/GenBank/DDBJ databases">
        <title>Metabolic diversity and evolutionary history of the archaeal phylum ###Micrarchaeota### uncovered from a freshwater lake metagenome.</title>
        <authorList>
            <person name="Kadnikov V.V."/>
            <person name="Savvichev A.S."/>
            <person name="Mardanov A.V."/>
            <person name="Beletsky A.V."/>
            <person name="Chupakov A.V."/>
            <person name="Kokryatskaya N.M."/>
            <person name="Pimenov N.V."/>
            <person name="Ravin N.V."/>
        </authorList>
    </citation>
    <scope>NUCLEOTIDE SEQUENCE [LARGE SCALE GENOMIC DNA]</scope>
</reference>
<protein>
    <submittedName>
        <fullName evidence="1">Uncharacterized protein</fullName>
    </submittedName>
</protein>
<organism evidence="1 2">
    <name type="scientific">Fermentimicrarchaeum limneticum</name>
    <dbReference type="NCBI Taxonomy" id="2795018"/>
    <lineage>
        <taxon>Archaea</taxon>
        <taxon>Candidatus Micrarchaeota</taxon>
        <taxon>Candidatus Fermentimicrarchaeales</taxon>
        <taxon>Candidatus Fermentimicrarchaeaceae</taxon>
        <taxon>Candidatus Fermentimicrarchaeum</taxon>
    </lineage>
</organism>
<dbReference type="KEGG" id="flt:Sv326_1224"/>
<evidence type="ECO:0000313" key="1">
    <source>
        <dbReference type="EMBL" id="QLJ53399.1"/>
    </source>
</evidence>
<proteinExistence type="predicted"/>